<dbReference type="PANTHER" id="PTHR28637:SF1">
    <property type="entry name" value="DNA REPLICATION FACTOR CDT1"/>
    <property type="match status" value="1"/>
</dbReference>
<sequence>MPIDSATAPVGEALVEGASQKSERAARASTLLTRLRNRKRPEGSGGCAVPAATADETRAIQEAIRARREQLAEDAIAGKPALRDSPASFDATKVATAEDVRMRELKRQFVKISPPVGDAAPLPRELRKLEELFQGLEHAVMFDGQGASGVVYHRIRKGVESMAKRTFGWKELGQILAVYPESYTYVPLQTPHDGRRVQSVALTPVARGVCLAVQMEGRRDEFRRRLVALVDSAHRGFLVSRGFGEDDLAGISGWHPAFDIESTPAVTPLALPPTTVRAHQEAGVVAKFDREKLKHLLGSSYVQAPAQQQRTVGGANVSSSAAAAIEGEPPAVLALPTPADSPLLQPADAAGGPAGKPVQRPTSSANALLERIRAKQRAKEKAVMELAAAIPAATRSMHSRLPGILDAVSFLYYAERKSVLQFFYVVDKLVESKGLDRPETAQHLVALAGFVPEWCTISDPTPDNPSPAALLKVARAISLQEARSRLQTKLATLDKA</sequence>
<accession>A0A9W7YBZ2</accession>
<evidence type="ECO:0000256" key="3">
    <source>
        <dbReference type="SAM" id="MobiDB-lite"/>
    </source>
</evidence>
<dbReference type="AlphaFoldDB" id="A0A9W7YBZ2"/>
<dbReference type="InterPro" id="IPR038090">
    <property type="entry name" value="Cdt1_C_WH_dom_sf"/>
</dbReference>
<dbReference type="OrthoDB" id="341730at2759"/>
<dbReference type="InterPro" id="IPR045173">
    <property type="entry name" value="Cdt1"/>
</dbReference>
<dbReference type="Pfam" id="PF16679">
    <property type="entry name" value="CDT1_C"/>
    <property type="match status" value="1"/>
</dbReference>
<dbReference type="EMBL" id="JANBOI010000699">
    <property type="protein sequence ID" value="KAJ1728983.1"/>
    <property type="molecule type" value="Genomic_DNA"/>
</dbReference>
<organism evidence="5 6">
    <name type="scientific">Coemansia biformis</name>
    <dbReference type="NCBI Taxonomy" id="1286918"/>
    <lineage>
        <taxon>Eukaryota</taxon>
        <taxon>Fungi</taxon>
        <taxon>Fungi incertae sedis</taxon>
        <taxon>Zoopagomycota</taxon>
        <taxon>Kickxellomycotina</taxon>
        <taxon>Kickxellomycetes</taxon>
        <taxon>Kickxellales</taxon>
        <taxon>Kickxellaceae</taxon>
        <taxon>Coemansia</taxon>
    </lineage>
</organism>
<dbReference type="GO" id="GO:0003677">
    <property type="term" value="F:DNA binding"/>
    <property type="evidence" value="ECO:0007669"/>
    <property type="project" value="InterPro"/>
</dbReference>
<keyword evidence="6" id="KW-1185">Reference proteome</keyword>
<feature type="domain" description="CDT1 Geminin-binding" evidence="4">
    <location>
        <begin position="122"/>
        <end position="273"/>
    </location>
</feature>
<evidence type="ECO:0000256" key="1">
    <source>
        <dbReference type="ARBA" id="ARBA00008356"/>
    </source>
</evidence>
<keyword evidence="2" id="KW-0131">Cell cycle</keyword>
<evidence type="ECO:0000313" key="5">
    <source>
        <dbReference type="EMBL" id="KAJ1728983.1"/>
    </source>
</evidence>
<dbReference type="Pfam" id="PF08839">
    <property type="entry name" value="CDT1"/>
    <property type="match status" value="1"/>
</dbReference>
<dbReference type="InterPro" id="IPR032054">
    <property type="entry name" value="Cdt1_C"/>
</dbReference>
<evidence type="ECO:0000259" key="4">
    <source>
        <dbReference type="SMART" id="SM01075"/>
    </source>
</evidence>
<dbReference type="SMART" id="SM01075">
    <property type="entry name" value="CDT1"/>
    <property type="match status" value="1"/>
</dbReference>
<proteinExistence type="inferred from homology"/>
<evidence type="ECO:0000313" key="6">
    <source>
        <dbReference type="Proteomes" id="UP001143981"/>
    </source>
</evidence>
<comment type="similarity">
    <text evidence="1">Belongs to the Cdt1 family.</text>
</comment>
<dbReference type="GO" id="GO:0000278">
    <property type="term" value="P:mitotic cell cycle"/>
    <property type="evidence" value="ECO:0007669"/>
    <property type="project" value="TreeGrafter"/>
</dbReference>
<protein>
    <recommendedName>
        <fullName evidence="4">CDT1 Geminin-binding domain-containing protein</fullName>
    </recommendedName>
</protein>
<dbReference type="InterPro" id="IPR036390">
    <property type="entry name" value="WH_DNA-bd_sf"/>
</dbReference>
<feature type="region of interest" description="Disordered" evidence="3">
    <location>
        <begin position="1"/>
        <end position="50"/>
    </location>
</feature>
<feature type="compositionally biased region" description="Low complexity" evidence="3">
    <location>
        <begin position="346"/>
        <end position="357"/>
    </location>
</feature>
<dbReference type="GO" id="GO:0005634">
    <property type="term" value="C:nucleus"/>
    <property type="evidence" value="ECO:0007669"/>
    <property type="project" value="TreeGrafter"/>
</dbReference>
<dbReference type="Proteomes" id="UP001143981">
    <property type="component" value="Unassembled WGS sequence"/>
</dbReference>
<dbReference type="PANTHER" id="PTHR28637">
    <property type="entry name" value="DNA REPLICATION FACTOR CDT1"/>
    <property type="match status" value="1"/>
</dbReference>
<gene>
    <name evidence="5" type="ORF">LPJ61_003744</name>
</gene>
<dbReference type="GO" id="GO:0030174">
    <property type="term" value="P:regulation of DNA-templated DNA replication initiation"/>
    <property type="evidence" value="ECO:0007669"/>
    <property type="project" value="InterPro"/>
</dbReference>
<dbReference type="SUPFAM" id="SSF46785">
    <property type="entry name" value="Winged helix' DNA-binding domain"/>
    <property type="match status" value="1"/>
</dbReference>
<feature type="region of interest" description="Disordered" evidence="3">
    <location>
        <begin position="335"/>
        <end position="364"/>
    </location>
</feature>
<dbReference type="Gene3D" id="1.10.10.1420">
    <property type="entry name" value="DNA replication factor Cdt1, C-terminal WH domain"/>
    <property type="match status" value="1"/>
</dbReference>
<comment type="caution">
    <text evidence="5">The sequence shown here is derived from an EMBL/GenBank/DDBJ whole genome shotgun (WGS) entry which is preliminary data.</text>
</comment>
<dbReference type="GO" id="GO:0000076">
    <property type="term" value="P:DNA replication checkpoint signaling"/>
    <property type="evidence" value="ECO:0007669"/>
    <property type="project" value="TreeGrafter"/>
</dbReference>
<evidence type="ECO:0000256" key="2">
    <source>
        <dbReference type="ARBA" id="ARBA00023306"/>
    </source>
</evidence>
<dbReference type="GO" id="GO:0070182">
    <property type="term" value="F:DNA polymerase binding"/>
    <property type="evidence" value="ECO:0007669"/>
    <property type="project" value="TreeGrafter"/>
</dbReference>
<reference evidence="5" key="1">
    <citation type="submission" date="2022-07" db="EMBL/GenBank/DDBJ databases">
        <title>Phylogenomic reconstructions and comparative analyses of Kickxellomycotina fungi.</title>
        <authorList>
            <person name="Reynolds N.K."/>
            <person name="Stajich J.E."/>
            <person name="Barry K."/>
            <person name="Grigoriev I.V."/>
            <person name="Crous P."/>
            <person name="Smith M.E."/>
        </authorList>
    </citation>
    <scope>NUCLEOTIDE SEQUENCE</scope>
    <source>
        <strain evidence="5">BCRC 34381</strain>
    </source>
</reference>
<name>A0A9W7YBZ2_9FUNG</name>
<dbReference type="GO" id="GO:0071163">
    <property type="term" value="P:DNA replication preinitiation complex assembly"/>
    <property type="evidence" value="ECO:0007669"/>
    <property type="project" value="InterPro"/>
</dbReference>
<dbReference type="InterPro" id="IPR014939">
    <property type="entry name" value="CDT1_Gemini-bd-like"/>
</dbReference>